<sequence>MKDSHASKQDFGGCLECRYALSHLCLINLKEAFDTVEREAVIDIRPLRENNFTNRTSPFYKVVIINVKREARQGNISSPELFSAVSITSWDCIQVKIDGHYLHNLRFADGIAYNTIELAGQVL</sequence>
<dbReference type="WBParaSite" id="HCON_00117360-00001">
    <property type="protein sequence ID" value="HCON_00117360-00001"/>
    <property type="gene ID" value="HCON_00117360"/>
</dbReference>
<protein>
    <submittedName>
        <fullName evidence="2">Rhodanese domain-containing protein</fullName>
    </submittedName>
</protein>
<dbReference type="OrthoDB" id="5838129at2759"/>
<organism evidence="1 2">
    <name type="scientific">Haemonchus contortus</name>
    <name type="common">Barber pole worm</name>
    <dbReference type="NCBI Taxonomy" id="6289"/>
    <lineage>
        <taxon>Eukaryota</taxon>
        <taxon>Metazoa</taxon>
        <taxon>Ecdysozoa</taxon>
        <taxon>Nematoda</taxon>
        <taxon>Chromadorea</taxon>
        <taxon>Rhabditida</taxon>
        <taxon>Rhabditina</taxon>
        <taxon>Rhabditomorpha</taxon>
        <taxon>Strongyloidea</taxon>
        <taxon>Trichostrongylidae</taxon>
        <taxon>Haemonchus</taxon>
    </lineage>
</organism>
<name>A0A7I4YLQ7_HAECO</name>
<keyword evidence="1" id="KW-1185">Reference proteome</keyword>
<reference evidence="2" key="1">
    <citation type="submission" date="2020-12" db="UniProtKB">
        <authorList>
            <consortium name="WormBaseParasite"/>
        </authorList>
    </citation>
    <scope>IDENTIFICATION</scope>
    <source>
        <strain evidence="2">MHco3</strain>
    </source>
</reference>
<evidence type="ECO:0000313" key="2">
    <source>
        <dbReference type="WBParaSite" id="HCON_00117360-00001"/>
    </source>
</evidence>
<evidence type="ECO:0000313" key="1">
    <source>
        <dbReference type="Proteomes" id="UP000025227"/>
    </source>
</evidence>
<dbReference type="Proteomes" id="UP000025227">
    <property type="component" value="Unplaced"/>
</dbReference>
<dbReference type="AlphaFoldDB" id="A0A7I4YLQ7"/>
<proteinExistence type="predicted"/>
<accession>A0A7I4YLQ7</accession>